<dbReference type="PANTHER" id="PTHR14790:SF15">
    <property type="entry name" value="RECQ-MEDIATED GENOME INSTABILITY PROTEIN 1"/>
    <property type="match status" value="1"/>
</dbReference>
<comment type="caution">
    <text evidence="6">The sequence shown here is derived from an EMBL/GenBank/DDBJ whole genome shotgun (WGS) entry which is preliminary data.</text>
</comment>
<reference evidence="6 7" key="1">
    <citation type="submission" date="2014-05" db="EMBL/GenBank/DDBJ databases">
        <title>Draft genome sequence of a rare smut relative, Tilletiaria anomala UBC 951.</title>
        <authorList>
            <consortium name="DOE Joint Genome Institute"/>
            <person name="Toome M."/>
            <person name="Kuo A."/>
            <person name="Henrissat B."/>
            <person name="Lipzen A."/>
            <person name="Tritt A."/>
            <person name="Yoshinaga Y."/>
            <person name="Zane M."/>
            <person name="Barry K."/>
            <person name="Grigoriev I.V."/>
            <person name="Spatafora J.W."/>
            <person name="Aimea M.C."/>
        </authorList>
    </citation>
    <scope>NUCLEOTIDE SEQUENCE [LARGE SCALE GENOMIC DNA]</scope>
    <source>
        <strain evidence="6 7">UBC 951</strain>
    </source>
</reference>
<feature type="compositionally biased region" description="Basic and acidic residues" evidence="3">
    <location>
        <begin position="349"/>
        <end position="358"/>
    </location>
</feature>
<dbReference type="GO" id="GO:0016604">
    <property type="term" value="C:nuclear body"/>
    <property type="evidence" value="ECO:0007669"/>
    <property type="project" value="TreeGrafter"/>
</dbReference>
<evidence type="ECO:0000313" key="6">
    <source>
        <dbReference type="EMBL" id="KDN49193.1"/>
    </source>
</evidence>
<dbReference type="Proteomes" id="UP000027361">
    <property type="component" value="Unassembled WGS sequence"/>
</dbReference>
<dbReference type="Gene3D" id="2.40.50.770">
    <property type="entry name" value="RecQ-mediated genome instability protein Rmi1, C-terminal domain"/>
    <property type="match status" value="1"/>
</dbReference>
<dbReference type="Pfam" id="PF08585">
    <property type="entry name" value="RMI1_N_C"/>
    <property type="match status" value="1"/>
</dbReference>
<feature type="region of interest" description="Disordered" evidence="3">
    <location>
        <begin position="389"/>
        <end position="409"/>
    </location>
</feature>
<accession>A0A066W9F9</accession>
<comment type="similarity">
    <text evidence="1">Belongs to the RMI1 family.</text>
</comment>
<dbReference type="GO" id="GO:0031422">
    <property type="term" value="C:RecQ family helicase-topoisomerase III complex"/>
    <property type="evidence" value="ECO:0007669"/>
    <property type="project" value="TreeGrafter"/>
</dbReference>
<dbReference type="Pfam" id="PF21000">
    <property type="entry name" value="RMI1_N_N"/>
    <property type="match status" value="1"/>
</dbReference>
<evidence type="ECO:0000256" key="2">
    <source>
        <dbReference type="ARBA" id="ARBA00018987"/>
    </source>
</evidence>
<evidence type="ECO:0000259" key="4">
    <source>
        <dbReference type="Pfam" id="PF08585"/>
    </source>
</evidence>
<dbReference type="STRING" id="1037660.A0A066W9F9"/>
<dbReference type="GeneID" id="25265930"/>
<name>A0A066W9F9_TILAU</name>
<feature type="region of interest" description="Disordered" evidence="3">
    <location>
        <begin position="454"/>
        <end position="483"/>
    </location>
</feature>
<feature type="domain" description="RMI1 N-terminal" evidence="5">
    <location>
        <begin position="16"/>
        <end position="62"/>
    </location>
</feature>
<dbReference type="PANTHER" id="PTHR14790">
    <property type="entry name" value="RECQ-MEDIATED GENOME INSTABILITY PROTEIN 1 RMI1"/>
    <property type="match status" value="1"/>
</dbReference>
<sequence>MVDERQLLSVRRWIESQYPTLALDQAWLEQAADYVAESAPEPLSTPNLIKAVHFQLLHADLRQFIKRTTSTDGRGGGFAAVLQAAEVKDGTNAKYRRIDEVISGRLASAGSLAQISGKVRSKRTELLVQVVGITDVGIPVQGLLDVTLARQQASKTEAGRKLLENAAEVTVLDNSSRGRSCSASQKVGRAQARVTIRSNAGADSEDASLAAEEEVLRSSIIYPRSMLQLELDDGYVDDLDSRPVTALEMARIPELALGKTALGCKLAIRDAEVCDGIILLSPDNVTVKGGSVMELQDAAEERLIKRLKVHLDMAQSGTHRGRVGGSSGGRQGPPARLPIKSISPVKRAAPTERKRDSEWSGAPSHTTTKDNIIDIADYDEGKLTREALWAEEPSKSPKQGTAPDTHASRTRSIGRLAGTHIDASEVANQPQRGKGKLPAIDIIAIDDDDNDEFAHLDFPWPTQTPKQRWRGEGQRHDDPIVLD</sequence>
<dbReference type="AlphaFoldDB" id="A0A066W9F9"/>
<feature type="domain" description="RecQ mediated genome instability protein 1 OB-fold" evidence="4">
    <location>
        <begin position="123"/>
        <end position="301"/>
    </location>
</feature>
<dbReference type="InterPro" id="IPR049363">
    <property type="entry name" value="RMI1_N"/>
</dbReference>
<dbReference type="GO" id="GO:0000712">
    <property type="term" value="P:resolution of meiotic recombination intermediates"/>
    <property type="evidence" value="ECO:0007669"/>
    <property type="project" value="TreeGrafter"/>
</dbReference>
<dbReference type="InterPro" id="IPR042470">
    <property type="entry name" value="RMI1_N_C_sf"/>
</dbReference>
<evidence type="ECO:0000256" key="3">
    <source>
        <dbReference type="SAM" id="MobiDB-lite"/>
    </source>
</evidence>
<dbReference type="RefSeq" id="XP_013244276.1">
    <property type="nucleotide sequence ID" value="XM_013388822.1"/>
</dbReference>
<dbReference type="GO" id="GO:0000724">
    <property type="term" value="P:double-strand break repair via homologous recombination"/>
    <property type="evidence" value="ECO:0007669"/>
    <property type="project" value="TreeGrafter"/>
</dbReference>
<proteinExistence type="inferred from homology"/>
<dbReference type="HOGENOM" id="CLU_633398_0_0_1"/>
<evidence type="ECO:0000259" key="5">
    <source>
        <dbReference type="Pfam" id="PF21000"/>
    </source>
</evidence>
<gene>
    <name evidence="6" type="ORF">K437DRAFT_267452</name>
</gene>
<protein>
    <recommendedName>
        <fullName evidence="2">RecQ-mediated genome instability protein 1</fullName>
    </recommendedName>
</protein>
<evidence type="ECO:0000256" key="1">
    <source>
        <dbReference type="ARBA" id="ARBA00006395"/>
    </source>
</evidence>
<dbReference type="InParanoid" id="A0A066W9F9"/>
<keyword evidence="7" id="KW-1185">Reference proteome</keyword>
<dbReference type="EMBL" id="JMSN01000022">
    <property type="protein sequence ID" value="KDN49193.1"/>
    <property type="molecule type" value="Genomic_DNA"/>
</dbReference>
<feature type="compositionally biased region" description="Basic and acidic residues" evidence="3">
    <location>
        <begin position="469"/>
        <end position="483"/>
    </location>
</feature>
<organism evidence="6 7">
    <name type="scientific">Tilletiaria anomala (strain ATCC 24038 / CBS 436.72 / UBC 951)</name>
    <dbReference type="NCBI Taxonomy" id="1037660"/>
    <lineage>
        <taxon>Eukaryota</taxon>
        <taxon>Fungi</taxon>
        <taxon>Dikarya</taxon>
        <taxon>Basidiomycota</taxon>
        <taxon>Ustilaginomycotina</taxon>
        <taxon>Exobasidiomycetes</taxon>
        <taxon>Georgefischeriales</taxon>
        <taxon>Tilletiariaceae</taxon>
        <taxon>Tilletiaria</taxon>
    </lineage>
</organism>
<dbReference type="OrthoDB" id="341511at2759"/>
<dbReference type="InterPro" id="IPR013894">
    <property type="entry name" value="RMI1_OB"/>
</dbReference>
<feature type="region of interest" description="Disordered" evidence="3">
    <location>
        <begin position="315"/>
        <end position="373"/>
    </location>
</feature>
<evidence type="ECO:0000313" key="7">
    <source>
        <dbReference type="Proteomes" id="UP000027361"/>
    </source>
</evidence>